<reference evidence="1 2" key="1">
    <citation type="submission" date="2021-08" db="EMBL/GenBank/DDBJ databases">
        <title>Draft Genome Sequence of Phanerochaete sordida strain YK-624.</title>
        <authorList>
            <person name="Mori T."/>
            <person name="Dohra H."/>
            <person name="Suzuki T."/>
            <person name="Kawagishi H."/>
            <person name="Hirai H."/>
        </authorList>
    </citation>
    <scope>NUCLEOTIDE SEQUENCE [LARGE SCALE GENOMIC DNA]</scope>
    <source>
        <strain evidence="1 2">YK-624</strain>
    </source>
</reference>
<sequence>MWQTIASSEPKTQAYIAVWGDPPKPECLDMLPPVLKRFKVYNDEERRFIGSLRDVLHAVWTKQVCDRRRLPPNWKPMHGSSKNFEPHSFIEDYMYLPTASGEGYPVAEISGVVDGRVGKCIYVGRPYYLNPGQNYNDALEVVLSLLAFSETEDFKMCTQRLNDAERNHLLWYKSMAFEEKYCVLIS</sequence>
<dbReference type="Proteomes" id="UP000703269">
    <property type="component" value="Unassembled WGS sequence"/>
</dbReference>
<accession>A0A9P3G6M2</accession>
<organism evidence="1 2">
    <name type="scientific">Phanerochaete sordida</name>
    <dbReference type="NCBI Taxonomy" id="48140"/>
    <lineage>
        <taxon>Eukaryota</taxon>
        <taxon>Fungi</taxon>
        <taxon>Dikarya</taxon>
        <taxon>Basidiomycota</taxon>
        <taxon>Agaricomycotina</taxon>
        <taxon>Agaricomycetes</taxon>
        <taxon>Polyporales</taxon>
        <taxon>Phanerochaetaceae</taxon>
        <taxon>Phanerochaete</taxon>
    </lineage>
</organism>
<keyword evidence="2" id="KW-1185">Reference proteome</keyword>
<name>A0A9P3G6M2_9APHY</name>
<comment type="caution">
    <text evidence="1">The sequence shown here is derived from an EMBL/GenBank/DDBJ whole genome shotgun (WGS) entry which is preliminary data.</text>
</comment>
<dbReference type="EMBL" id="BPQB01000015">
    <property type="protein sequence ID" value="GJE90243.1"/>
    <property type="molecule type" value="Genomic_DNA"/>
</dbReference>
<proteinExistence type="predicted"/>
<dbReference type="AlphaFoldDB" id="A0A9P3G6M2"/>
<gene>
    <name evidence="1" type="ORF">PsYK624_063720</name>
</gene>
<evidence type="ECO:0000313" key="1">
    <source>
        <dbReference type="EMBL" id="GJE90243.1"/>
    </source>
</evidence>
<protein>
    <submittedName>
        <fullName evidence="1">Uncharacterized protein</fullName>
    </submittedName>
</protein>
<evidence type="ECO:0000313" key="2">
    <source>
        <dbReference type="Proteomes" id="UP000703269"/>
    </source>
</evidence>